<dbReference type="EMBL" id="CP000637">
    <property type="protein sequence ID" value="ACM39580.1"/>
    <property type="molecule type" value="Genomic_DNA"/>
</dbReference>
<keyword evidence="2" id="KW-1185">Reference proteome</keyword>
<keyword evidence="1" id="KW-0614">Plasmid</keyword>
<dbReference type="KEGG" id="avi:Avi_8075"/>
<accession>B9K4D0</accession>
<name>B9K4D0_ALLAM</name>
<protein>
    <recommendedName>
        <fullName evidence="3">Addiction module toxin RelE</fullName>
    </recommendedName>
</protein>
<evidence type="ECO:0000313" key="1">
    <source>
        <dbReference type="EMBL" id="ACM39580.1"/>
    </source>
</evidence>
<gene>
    <name evidence="1" type="ordered locus">Avi_8075</name>
</gene>
<dbReference type="Proteomes" id="UP000001596">
    <property type="component" value="Plasmid pTiS4"/>
</dbReference>
<evidence type="ECO:0008006" key="3">
    <source>
        <dbReference type="Google" id="ProtNLM"/>
    </source>
</evidence>
<sequence>MHATASSQCHRISCSPLEVLTFTLQGPRFSGGPIFCLVIGRLAEAASRIHLAPKQVQMTNSLESIEIADTCNLVSSSLASRKRSSYSICGISLEIFHRWNTFGASMSWSVEYTDEFGEWYATLVEAIQDDIVRVVGLLEAKGPQLPFPYSSGIEGSRHEHMRELRIQSGGEPYRVFYAFDPRRTAILLVGGNKTGDDRFYEIMIPVADRLYDNYLIEIGKEGLI</sequence>
<dbReference type="AlphaFoldDB" id="B9K4D0"/>
<geneLocation type="plasmid" evidence="1 2">
    <name>pTiS4</name>
</geneLocation>
<reference evidence="1 2" key="1">
    <citation type="journal article" date="2009" name="J. Bacteriol.">
        <title>Genome sequences of three Agrobacterium biovars help elucidate the evolution of multichromosome genomes in bacteria.</title>
        <authorList>
            <person name="Slater S.C."/>
            <person name="Goldman B.S."/>
            <person name="Goodner B."/>
            <person name="Setubal J.C."/>
            <person name="Farrand S.K."/>
            <person name="Nester E.W."/>
            <person name="Burr T.J."/>
            <person name="Banta L."/>
            <person name="Dickerman A.W."/>
            <person name="Paulsen I."/>
            <person name="Otten L."/>
            <person name="Suen G."/>
            <person name="Welch R."/>
            <person name="Almeida N.F."/>
            <person name="Arnold F."/>
            <person name="Burton O.T."/>
            <person name="Du Z."/>
            <person name="Ewing A."/>
            <person name="Godsy E."/>
            <person name="Heisel S."/>
            <person name="Houmiel K.L."/>
            <person name="Jhaveri J."/>
            <person name="Lu J."/>
            <person name="Miller N.M."/>
            <person name="Norton S."/>
            <person name="Chen Q."/>
            <person name="Phoolcharoen W."/>
            <person name="Ohlin V."/>
            <person name="Ondrusek D."/>
            <person name="Pride N."/>
            <person name="Stricklin S.L."/>
            <person name="Sun J."/>
            <person name="Wheeler C."/>
            <person name="Wilson L."/>
            <person name="Zhu H."/>
            <person name="Wood D.W."/>
        </authorList>
    </citation>
    <scope>NUCLEOTIDE SEQUENCE [LARGE SCALE GENOMIC DNA]</scope>
    <source>
        <strain evidence="2">S4 / ATCC BAA-846</strain>
        <plasmid evidence="1 2">pTiS4</plasmid>
    </source>
</reference>
<evidence type="ECO:0000313" key="2">
    <source>
        <dbReference type="Proteomes" id="UP000001596"/>
    </source>
</evidence>
<dbReference type="HOGENOM" id="CLU_107454_0_0_5"/>
<dbReference type="Pfam" id="PF05973">
    <property type="entry name" value="Gp49"/>
    <property type="match status" value="1"/>
</dbReference>
<dbReference type="InterPro" id="IPR009241">
    <property type="entry name" value="HigB-like"/>
</dbReference>
<proteinExistence type="predicted"/>
<organism evidence="1 2">
    <name type="scientific">Allorhizobium ampelinum (strain ATCC BAA-846 / DSM 112012 / S4)</name>
    <name type="common">Agrobacterium vitis (strain S4)</name>
    <dbReference type="NCBI Taxonomy" id="311402"/>
    <lineage>
        <taxon>Bacteria</taxon>
        <taxon>Pseudomonadati</taxon>
        <taxon>Pseudomonadota</taxon>
        <taxon>Alphaproteobacteria</taxon>
        <taxon>Hyphomicrobiales</taxon>
        <taxon>Rhizobiaceae</taxon>
        <taxon>Rhizobium/Agrobacterium group</taxon>
        <taxon>Allorhizobium</taxon>
        <taxon>Allorhizobium ampelinum</taxon>
    </lineage>
</organism>